<feature type="transmembrane region" description="Helical" evidence="7">
    <location>
        <begin position="353"/>
        <end position="374"/>
    </location>
</feature>
<evidence type="ECO:0000256" key="2">
    <source>
        <dbReference type="ARBA" id="ARBA00022448"/>
    </source>
</evidence>
<feature type="transmembrane region" description="Helical" evidence="7">
    <location>
        <begin position="497"/>
        <end position="514"/>
    </location>
</feature>
<dbReference type="Proteomes" id="UP000315673">
    <property type="component" value="Chromosome"/>
</dbReference>
<feature type="transmembrane region" description="Helical" evidence="7">
    <location>
        <begin position="101"/>
        <end position="120"/>
    </location>
</feature>
<dbReference type="CDD" id="cd17503">
    <property type="entry name" value="MFS_LmrB_MDR_like"/>
    <property type="match status" value="1"/>
</dbReference>
<keyword evidence="6 7" id="KW-0472">Membrane</keyword>
<dbReference type="GO" id="GO:0005886">
    <property type="term" value="C:plasma membrane"/>
    <property type="evidence" value="ECO:0007669"/>
    <property type="project" value="UniProtKB-SubCell"/>
</dbReference>
<keyword evidence="3" id="KW-1003">Cell membrane</keyword>
<evidence type="ECO:0000256" key="5">
    <source>
        <dbReference type="ARBA" id="ARBA00022989"/>
    </source>
</evidence>
<protein>
    <submittedName>
        <fullName evidence="9">DHA2 family efflux MFS transporter permease subunit</fullName>
    </submittedName>
</protein>
<comment type="subcellular location">
    <subcellularLocation>
        <location evidence="1">Cell membrane</location>
        <topology evidence="1">Multi-pass membrane protein</topology>
    </subcellularLocation>
</comment>
<feature type="domain" description="Major facilitator superfamily (MFS) profile" evidence="8">
    <location>
        <begin position="35"/>
        <end position="519"/>
    </location>
</feature>
<dbReference type="PANTHER" id="PTHR23501">
    <property type="entry name" value="MAJOR FACILITATOR SUPERFAMILY"/>
    <property type="match status" value="1"/>
</dbReference>
<sequence>MASAAAPSRGGAAPAAPAVAVPGTPLLKTSNRGLLMVGVMGAMIMQILDTTIANVALPHMTTALGATTDTITWVLTSYIIATAIALPATGWLSDRLGSRNLFLGAVGGFIIASMLCGTALSLGEMVAFRILQGVFAAFIGPLSQTAMIDISAPEDQAKAMSIWGMGVMVGPILGPVLGGYLTDNFNWRWCFYVNLPVGLLTFAILWFLLPSRPKATRNFDFTGFIFLGIAVASFQLMLDRGQEQDWFGSWEIIIEGLIAIAALWVALIHLTTAKKPLFDRHLFKNRNLVMGMFFMIIIGISTMAPMALLPSMLQQLFGYSVVQTGMMMAPRGVGVLVTMALGARLMSRIDTRWMIAVGLVIFAWSLKMMSGWSLEIDSWFVISSGFIQGLGMGLVFMPLNALAFATLDQRYRTDGSSLLNLMRSIGQSAGISMVTVFLARNIQTSHADLAQHITEKTLPGVNLGQIDQFGMGSDAIMGMVDGMINKQAAMIAYIDDFYLMACITLFVLPLLLLIQRPKGKIEVVHAE</sequence>
<dbReference type="InterPro" id="IPR004638">
    <property type="entry name" value="EmrB-like"/>
</dbReference>
<accession>A0A5B8LKV4</accession>
<dbReference type="InterPro" id="IPR036259">
    <property type="entry name" value="MFS_trans_sf"/>
</dbReference>
<gene>
    <name evidence="9" type="ORF">FPZ24_09450</name>
</gene>
<dbReference type="KEGG" id="spai:FPZ24_09450"/>
<dbReference type="EMBL" id="CP042306">
    <property type="protein sequence ID" value="QDZ07690.1"/>
    <property type="molecule type" value="Genomic_DNA"/>
</dbReference>
<feature type="transmembrane region" description="Helical" evidence="7">
    <location>
        <begin position="70"/>
        <end position="89"/>
    </location>
</feature>
<dbReference type="GO" id="GO:0022857">
    <property type="term" value="F:transmembrane transporter activity"/>
    <property type="evidence" value="ECO:0007669"/>
    <property type="project" value="InterPro"/>
</dbReference>
<evidence type="ECO:0000313" key="10">
    <source>
        <dbReference type="Proteomes" id="UP000315673"/>
    </source>
</evidence>
<dbReference type="PANTHER" id="PTHR23501:SF174">
    <property type="entry name" value="MULTIDRUG EXPORT PROTEIN EMRB-RELATED"/>
    <property type="match status" value="1"/>
</dbReference>
<feature type="transmembrane region" description="Helical" evidence="7">
    <location>
        <begin position="126"/>
        <end position="148"/>
    </location>
</feature>
<feature type="transmembrane region" description="Helical" evidence="7">
    <location>
        <begin position="288"/>
        <end position="308"/>
    </location>
</feature>
<evidence type="ECO:0000259" key="8">
    <source>
        <dbReference type="PROSITE" id="PS50850"/>
    </source>
</evidence>
<evidence type="ECO:0000256" key="6">
    <source>
        <dbReference type="ARBA" id="ARBA00023136"/>
    </source>
</evidence>
<feature type="transmembrane region" description="Helical" evidence="7">
    <location>
        <begin position="328"/>
        <end position="346"/>
    </location>
</feature>
<dbReference type="AlphaFoldDB" id="A0A5B8LKV4"/>
<dbReference type="Gene3D" id="1.20.1720.10">
    <property type="entry name" value="Multidrug resistance protein D"/>
    <property type="match status" value="1"/>
</dbReference>
<evidence type="ECO:0000256" key="3">
    <source>
        <dbReference type="ARBA" id="ARBA00022475"/>
    </source>
</evidence>
<feature type="transmembrane region" description="Helical" evidence="7">
    <location>
        <begin position="419"/>
        <end position="439"/>
    </location>
</feature>
<keyword evidence="4 7" id="KW-0812">Transmembrane</keyword>
<evidence type="ECO:0000256" key="7">
    <source>
        <dbReference type="SAM" id="Phobius"/>
    </source>
</evidence>
<keyword evidence="2" id="KW-0813">Transport</keyword>
<feature type="transmembrane region" description="Helical" evidence="7">
    <location>
        <begin position="221"/>
        <end position="238"/>
    </location>
</feature>
<keyword evidence="5 7" id="KW-1133">Transmembrane helix</keyword>
<evidence type="ECO:0000256" key="4">
    <source>
        <dbReference type="ARBA" id="ARBA00022692"/>
    </source>
</evidence>
<feature type="transmembrane region" description="Helical" evidence="7">
    <location>
        <begin position="160"/>
        <end position="180"/>
    </location>
</feature>
<dbReference type="Gene3D" id="1.20.1250.20">
    <property type="entry name" value="MFS general substrate transporter like domains"/>
    <property type="match status" value="1"/>
</dbReference>
<dbReference type="InterPro" id="IPR020846">
    <property type="entry name" value="MFS_dom"/>
</dbReference>
<dbReference type="PRINTS" id="PR01036">
    <property type="entry name" value="TCRTETB"/>
</dbReference>
<proteinExistence type="predicted"/>
<evidence type="ECO:0000256" key="1">
    <source>
        <dbReference type="ARBA" id="ARBA00004651"/>
    </source>
</evidence>
<dbReference type="SUPFAM" id="SSF103473">
    <property type="entry name" value="MFS general substrate transporter"/>
    <property type="match status" value="1"/>
</dbReference>
<feature type="transmembrane region" description="Helical" evidence="7">
    <location>
        <begin position="250"/>
        <end position="268"/>
    </location>
</feature>
<dbReference type="InterPro" id="IPR011701">
    <property type="entry name" value="MFS"/>
</dbReference>
<organism evidence="9 10">
    <name type="scientific">Sphingomonas panacisoli</name>
    <dbReference type="NCBI Taxonomy" id="1813879"/>
    <lineage>
        <taxon>Bacteria</taxon>
        <taxon>Pseudomonadati</taxon>
        <taxon>Pseudomonadota</taxon>
        <taxon>Alphaproteobacteria</taxon>
        <taxon>Sphingomonadales</taxon>
        <taxon>Sphingomonadaceae</taxon>
        <taxon>Sphingomonas</taxon>
    </lineage>
</organism>
<feature type="transmembrane region" description="Helical" evidence="7">
    <location>
        <begin position="34"/>
        <end position="58"/>
    </location>
</feature>
<reference evidence="9 10" key="1">
    <citation type="submission" date="2019-07" db="EMBL/GenBank/DDBJ databases">
        <title>Full genome sequence of Sphingomonas sp. 4R-6-7(HKS19).</title>
        <authorList>
            <person name="Im W.-T."/>
        </authorList>
    </citation>
    <scope>NUCLEOTIDE SEQUENCE [LARGE SCALE GENOMIC DNA]</scope>
    <source>
        <strain evidence="9 10">HKS19</strain>
    </source>
</reference>
<feature type="transmembrane region" description="Helical" evidence="7">
    <location>
        <begin position="386"/>
        <end position="407"/>
    </location>
</feature>
<dbReference type="PROSITE" id="PS50850">
    <property type="entry name" value="MFS"/>
    <property type="match status" value="1"/>
</dbReference>
<dbReference type="RefSeq" id="WP_146571416.1">
    <property type="nucleotide sequence ID" value="NZ_CP042306.1"/>
</dbReference>
<feature type="transmembrane region" description="Helical" evidence="7">
    <location>
        <begin position="186"/>
        <end position="209"/>
    </location>
</feature>
<dbReference type="OrthoDB" id="9812221at2"/>
<name>A0A5B8LKV4_9SPHN</name>
<dbReference type="NCBIfam" id="TIGR00711">
    <property type="entry name" value="efflux_EmrB"/>
    <property type="match status" value="1"/>
</dbReference>
<keyword evidence="10" id="KW-1185">Reference proteome</keyword>
<evidence type="ECO:0000313" key="9">
    <source>
        <dbReference type="EMBL" id="QDZ07690.1"/>
    </source>
</evidence>
<dbReference type="Pfam" id="PF07690">
    <property type="entry name" value="MFS_1"/>
    <property type="match status" value="1"/>
</dbReference>